<dbReference type="PROSITE" id="PS00366">
    <property type="entry name" value="URICASE"/>
    <property type="match status" value="1"/>
</dbReference>
<dbReference type="GO" id="GO:0005777">
    <property type="term" value="C:peroxisome"/>
    <property type="evidence" value="ECO:0007669"/>
    <property type="project" value="UniProtKB-SubCell"/>
</dbReference>
<protein>
    <recommendedName>
        <fullName evidence="6">Uricase</fullName>
        <ecNumber evidence="5">1.7.3.3</ecNumber>
    </recommendedName>
    <alternativeName>
        <fullName evidence="11">Urate oxidase</fullName>
    </alternativeName>
</protein>
<dbReference type="GO" id="GO:0019628">
    <property type="term" value="P:urate catabolic process"/>
    <property type="evidence" value="ECO:0007669"/>
    <property type="project" value="TreeGrafter"/>
</dbReference>
<dbReference type="PRINTS" id="PR00093">
    <property type="entry name" value="URICASE"/>
</dbReference>
<dbReference type="Proteomes" id="UP001168990">
    <property type="component" value="Unassembled WGS sequence"/>
</dbReference>
<comment type="caution">
    <text evidence="13">Lacks conserved residue(s) required for the propagation of feature annotation.</text>
</comment>
<reference evidence="15" key="2">
    <citation type="submission" date="2023-03" db="EMBL/GenBank/DDBJ databases">
        <authorList>
            <person name="Inwood S.N."/>
            <person name="Skelly J.G."/>
            <person name="Guhlin J."/>
            <person name="Harrop T.W.R."/>
            <person name="Goldson S.G."/>
            <person name="Dearden P.K."/>
        </authorList>
    </citation>
    <scope>NUCLEOTIDE SEQUENCE</scope>
    <source>
        <strain evidence="15">Irish</strain>
        <tissue evidence="15">Whole body</tissue>
    </source>
</reference>
<evidence type="ECO:0000259" key="14">
    <source>
        <dbReference type="PROSITE" id="PS01180"/>
    </source>
</evidence>
<comment type="similarity">
    <text evidence="4">Belongs to the uricase family.</text>
</comment>
<dbReference type="InterPro" id="IPR002042">
    <property type="entry name" value="Uricase"/>
</dbReference>
<dbReference type="InterPro" id="IPR000859">
    <property type="entry name" value="CUB_dom"/>
</dbReference>
<evidence type="ECO:0000313" key="15">
    <source>
        <dbReference type="EMBL" id="KAK0170830.1"/>
    </source>
</evidence>
<feature type="domain" description="CUB" evidence="14">
    <location>
        <begin position="1058"/>
        <end position="1175"/>
    </location>
</feature>
<dbReference type="FunFam" id="3.10.270.10:FF:000002">
    <property type="entry name" value="Uricase"/>
    <property type="match status" value="1"/>
</dbReference>
<keyword evidence="7" id="KW-0659">Purine metabolism</keyword>
<evidence type="ECO:0000256" key="13">
    <source>
        <dbReference type="PROSITE-ProRule" id="PRU00059"/>
    </source>
</evidence>
<comment type="catalytic activity">
    <reaction evidence="12">
        <text>urate + O2 + H2O = 5-hydroxyisourate + H2O2</text>
        <dbReference type="Rhea" id="RHEA:21368"/>
        <dbReference type="ChEBI" id="CHEBI:15377"/>
        <dbReference type="ChEBI" id="CHEBI:15379"/>
        <dbReference type="ChEBI" id="CHEBI:16240"/>
        <dbReference type="ChEBI" id="CHEBI:17775"/>
        <dbReference type="ChEBI" id="CHEBI:18072"/>
        <dbReference type="EC" id="1.7.3.3"/>
    </reaction>
</comment>
<keyword evidence="16" id="KW-1185">Reference proteome</keyword>
<comment type="function">
    <text evidence="1">Catalyzes the oxidation of uric acid to 5-hydroxyisourate, which is further processed to form (S)-allantoin.</text>
</comment>
<evidence type="ECO:0000256" key="4">
    <source>
        <dbReference type="ARBA" id="ARBA00009760"/>
    </source>
</evidence>
<feature type="domain" description="CUB" evidence="14">
    <location>
        <begin position="792"/>
        <end position="905"/>
    </location>
</feature>
<dbReference type="AlphaFoldDB" id="A0AA39KR62"/>
<keyword evidence="10" id="KW-1015">Disulfide bond</keyword>
<comment type="pathway">
    <text evidence="3">Purine metabolism; urate degradation; (S)-allantoin from urate: step 1/3.</text>
</comment>
<evidence type="ECO:0000256" key="11">
    <source>
        <dbReference type="ARBA" id="ARBA00031317"/>
    </source>
</evidence>
<keyword evidence="8" id="KW-0560">Oxidoreductase</keyword>
<evidence type="ECO:0000256" key="7">
    <source>
        <dbReference type="ARBA" id="ARBA00022631"/>
    </source>
</evidence>
<evidence type="ECO:0000256" key="10">
    <source>
        <dbReference type="ARBA" id="ARBA00023157"/>
    </source>
</evidence>
<organism evidence="15 16">
    <name type="scientific">Microctonus aethiopoides</name>
    <dbReference type="NCBI Taxonomy" id="144406"/>
    <lineage>
        <taxon>Eukaryota</taxon>
        <taxon>Metazoa</taxon>
        <taxon>Ecdysozoa</taxon>
        <taxon>Arthropoda</taxon>
        <taxon>Hexapoda</taxon>
        <taxon>Insecta</taxon>
        <taxon>Pterygota</taxon>
        <taxon>Neoptera</taxon>
        <taxon>Endopterygota</taxon>
        <taxon>Hymenoptera</taxon>
        <taxon>Apocrita</taxon>
        <taxon>Ichneumonoidea</taxon>
        <taxon>Braconidae</taxon>
        <taxon>Euphorinae</taxon>
        <taxon>Microctonus</taxon>
    </lineage>
</organism>
<reference evidence="15" key="1">
    <citation type="journal article" date="2023" name="bioRxiv">
        <title>Scaffold-level genome assemblies of two parasitoid biocontrol wasps reveal the parthenogenesis mechanism and an associated novel virus.</title>
        <authorList>
            <person name="Inwood S."/>
            <person name="Skelly J."/>
            <person name="Guhlin J."/>
            <person name="Harrop T."/>
            <person name="Goldson S."/>
            <person name="Dearden P."/>
        </authorList>
    </citation>
    <scope>NUCLEOTIDE SEQUENCE</scope>
    <source>
        <strain evidence="15">Irish</strain>
        <tissue evidence="15">Whole body</tissue>
    </source>
</reference>
<dbReference type="GO" id="GO:0006145">
    <property type="term" value="P:purine nucleobase catabolic process"/>
    <property type="evidence" value="ECO:0007669"/>
    <property type="project" value="TreeGrafter"/>
</dbReference>
<sequence length="1179" mass="134508">MSRLGALADDSLSIMGKNTVCLNRVSSKIINNNLKHQKNSHENFSIINKNNTNNSGDLIRWNDVQPNLSASHDDETEKYEIGSYGYGKNNVKLLYVKREDAYRHEIREYEVDTHLRLGTQKDYLMGDNSDIIATDSQKNTVYLLAKKYGVKSPEEFGILLCAHFLYTYKHVEEVHVNVEEYPWMRHQVAGVPHNHAFIFNPSTTRYCQVTQLRNESPRIRSGLKDLRVLKTTQSSFMDFIQDEYRSLPDANDRIFSTVVTASWDFSTAKDVDFDKVWHTVRDCILQRFAGPPTTGIASPSVQNTLYLAEKCVLDKIHQIYSIEMRMPNKHYLNLDLSKFPKLVEGENKEVYLPVDKPSGIIYAQLNRKDITSKIESLDNCGGEYSGYQYTITSPNYPNNYNNNEDCFYTLRGNSNAKCNQTFHLTFLNFTLRYSNECLNDFLEIGDRSVFCGNVVGIRTYLTKNNTLKLHFHTDNNKSDKGFKILVTTLPCPNVNKITSEINKNNWHANNHNYQKETIPKLSKPIIDKNSENISFKNIYPVYHPNTNNNNNNKPTNDTKLLPNHQYQLPINNAKLFRNKTTESKISTYFFASPDNENDSIKNNKNYIKTTTTEPSIKLSLPTYHHAQFNNNNFNESKIINNINRNSEKLLLPSRPNNIPPGIPYAPLPGFETQIKTGEVLDNNDCNGKPNIVPISQVSSNTRDDLIPGNNYLPSVFVPRPNIFPATIYGTPDIHYPSVIQSTPNIPDDPSIIIDSKFIYPNTIDQINPNKFIPTPNIRNIFPNINPTNRQCCNNNYAAQRFLLTSPRFPLLFYSSNSYECFYTIIPSSINICRIRFNLKYFNHGYNDEYCTNGYIEIDGNRYCGCKTGLTIVTNINNLNPKIIGVNYSGYPRTKFNGFLIEVIQELCPNDNYQNLLRNKKAIDDKIIGNSSKIIQVSLTNRTRRQLGYSYPKPTIPFNSDGQHFNFGRIVPVDNAAQLRCETFNLVDWTLAAKEIHFRNVRCLMNDNNGGLIPGLSSFRPPGTIPPGFPNYSPPISNSDTIYYGSTTLKSPKYQGSRNSQFLLDNCQLISVAEGIISSPGYPNYYPNNVNVCYRFLKTPNGCKLNMAILDFDLENSLGCVKDFLLFSNQNSRYCGRSLTGTKTILEFPRNNIIDVRFVTDSFGIGRGFNIGFVQIPCRV</sequence>
<evidence type="ECO:0000256" key="3">
    <source>
        <dbReference type="ARBA" id="ARBA00004831"/>
    </source>
</evidence>
<dbReference type="PROSITE" id="PS01180">
    <property type="entry name" value="CUB"/>
    <property type="match status" value="3"/>
</dbReference>
<evidence type="ECO:0000256" key="2">
    <source>
        <dbReference type="ARBA" id="ARBA00004275"/>
    </source>
</evidence>
<dbReference type="EMBL" id="JAQQBS010000003">
    <property type="protein sequence ID" value="KAK0170830.1"/>
    <property type="molecule type" value="Genomic_DNA"/>
</dbReference>
<dbReference type="SUPFAM" id="SSF49854">
    <property type="entry name" value="Spermadhesin, CUB domain"/>
    <property type="match status" value="2"/>
</dbReference>
<dbReference type="InterPro" id="IPR019842">
    <property type="entry name" value="Uricase_CS"/>
</dbReference>
<evidence type="ECO:0000313" key="16">
    <source>
        <dbReference type="Proteomes" id="UP001168990"/>
    </source>
</evidence>
<comment type="caution">
    <text evidence="15">The sequence shown here is derived from an EMBL/GenBank/DDBJ whole genome shotgun (WGS) entry which is preliminary data.</text>
</comment>
<keyword evidence="9" id="KW-0576">Peroxisome</keyword>
<evidence type="ECO:0000256" key="1">
    <source>
        <dbReference type="ARBA" id="ARBA00003860"/>
    </source>
</evidence>
<dbReference type="Pfam" id="PF01014">
    <property type="entry name" value="Uricase"/>
    <property type="match status" value="2"/>
</dbReference>
<evidence type="ECO:0000256" key="6">
    <source>
        <dbReference type="ARBA" id="ARBA00017098"/>
    </source>
</evidence>
<evidence type="ECO:0000256" key="5">
    <source>
        <dbReference type="ARBA" id="ARBA00012598"/>
    </source>
</evidence>
<dbReference type="PANTHER" id="PTHR42874">
    <property type="entry name" value="URICASE"/>
    <property type="match status" value="1"/>
</dbReference>
<proteinExistence type="inferred from homology"/>
<dbReference type="NCBIfam" id="TIGR03383">
    <property type="entry name" value="urate_oxi"/>
    <property type="match status" value="1"/>
</dbReference>
<gene>
    <name evidence="15" type="ORF">PV328_008628</name>
</gene>
<dbReference type="PANTHER" id="PTHR42874:SF1">
    <property type="entry name" value="URICASE"/>
    <property type="match status" value="1"/>
</dbReference>
<dbReference type="SUPFAM" id="SSF55620">
    <property type="entry name" value="Tetrahydrobiopterin biosynthesis enzymes-like"/>
    <property type="match status" value="2"/>
</dbReference>
<dbReference type="EC" id="1.7.3.3" evidence="5"/>
<comment type="subcellular location">
    <subcellularLocation>
        <location evidence="2">Peroxisome</location>
    </subcellularLocation>
</comment>
<evidence type="ECO:0000256" key="8">
    <source>
        <dbReference type="ARBA" id="ARBA00023002"/>
    </source>
</evidence>
<evidence type="ECO:0000256" key="12">
    <source>
        <dbReference type="ARBA" id="ARBA00048818"/>
    </source>
</evidence>
<dbReference type="SMART" id="SM00042">
    <property type="entry name" value="CUB"/>
    <property type="match status" value="2"/>
</dbReference>
<dbReference type="InterPro" id="IPR035914">
    <property type="entry name" value="Sperma_CUB_dom_sf"/>
</dbReference>
<dbReference type="Gene3D" id="2.60.120.290">
    <property type="entry name" value="Spermadhesin, CUB domain"/>
    <property type="match status" value="2"/>
</dbReference>
<dbReference type="CDD" id="cd00041">
    <property type="entry name" value="CUB"/>
    <property type="match status" value="2"/>
</dbReference>
<feature type="domain" description="CUB" evidence="14">
    <location>
        <begin position="380"/>
        <end position="489"/>
    </location>
</feature>
<evidence type="ECO:0000256" key="9">
    <source>
        <dbReference type="ARBA" id="ARBA00023140"/>
    </source>
</evidence>
<dbReference type="GO" id="GO:0004846">
    <property type="term" value="F:urate oxidase activity"/>
    <property type="evidence" value="ECO:0007669"/>
    <property type="project" value="UniProtKB-EC"/>
</dbReference>
<name>A0AA39KR62_9HYME</name>
<dbReference type="Pfam" id="PF00431">
    <property type="entry name" value="CUB"/>
    <property type="match status" value="2"/>
</dbReference>
<accession>A0AA39KR62</accession>
<dbReference type="Gene3D" id="3.10.270.10">
    <property type="entry name" value="Urate Oxidase"/>
    <property type="match status" value="1"/>
</dbReference>